<keyword evidence="4" id="KW-1185">Reference proteome</keyword>
<reference evidence="3" key="1">
    <citation type="submission" date="2021-02" db="EMBL/GenBank/DDBJ databases">
        <title>Genome sequence Cadophora malorum strain M34.</title>
        <authorList>
            <person name="Stefanovic E."/>
            <person name="Vu D."/>
            <person name="Scully C."/>
            <person name="Dijksterhuis J."/>
            <person name="Roader J."/>
            <person name="Houbraken J."/>
        </authorList>
    </citation>
    <scope>NUCLEOTIDE SEQUENCE</scope>
    <source>
        <strain evidence="3">M34</strain>
    </source>
</reference>
<dbReference type="Pfam" id="PF00232">
    <property type="entry name" value="Glyco_hydro_1"/>
    <property type="match status" value="1"/>
</dbReference>
<dbReference type="GO" id="GO:0008422">
    <property type="term" value="F:beta-glucosidase activity"/>
    <property type="evidence" value="ECO:0007669"/>
    <property type="project" value="TreeGrafter"/>
</dbReference>
<dbReference type="PANTHER" id="PTHR10353:SF53">
    <property type="entry name" value="BETA-1,4-GLUCOSIDASE (EUROFUNG)"/>
    <property type="match status" value="1"/>
</dbReference>
<dbReference type="InterPro" id="IPR001360">
    <property type="entry name" value="Glyco_hydro_1"/>
</dbReference>
<dbReference type="GO" id="GO:0005975">
    <property type="term" value="P:carbohydrate metabolic process"/>
    <property type="evidence" value="ECO:0007669"/>
    <property type="project" value="InterPro"/>
</dbReference>
<dbReference type="EMBL" id="JAFJYH010000060">
    <property type="protein sequence ID" value="KAG4421757.1"/>
    <property type="molecule type" value="Genomic_DNA"/>
</dbReference>
<sequence>MSKMFGCLSPASILLFVSQVIAANGGNSSTPSLTFAIPSGYSTKVYNVSAATTTLTYEYTDEELAMLWNQVGKIEVGPITTTVSPTPEPSAYPRPGIMHPMVPSYAPSLAADKLPKDFVWGLASSAYQIEGAARDEGKGPSIWDLIAHRDYGAVADNSTGDIVASHYWLYKQDFARLANLGVPYFSPSFSWPRFFPFGNGPVNQEGVAHYDDVIASMVALGIKPAVTLFHWDTPLALFNSYGAWTDPRIVDDFVSYAKFVISRYDEHVPIWYTFNEPQYCNWQYMYYPAGNEKGNYPAYHGITGGLEARIACSHYTILAHAKVAKWYHEEFKGKGRITFKNSGNYYEANDTSSAADVDARARNYEFVLGWFGGCWRDGDYSPMLKETLGDMLPEFTAEELALIKGSCDFFAIDPYTGYLATSIEGGSEACASNSSHPSFPECAGSTSLAADGFPLGPAADNDVSWLYSTPIAVRRFLSVITKELFPSVGDIVVSEFGFAEPFEGDQNSLGTILWDLRRTDYYQSYLDNILASIVEDGVNVTGAFGWAIFDNFEWFEGSHTKFGLQYYNETSLERYPKASMFQFLDWFKEKGGAILEGAGSAGGNASAIPRR</sequence>
<name>A0A8H7TM48_9HELO</name>
<gene>
    <name evidence="3" type="ORF">IFR04_005133</name>
</gene>
<evidence type="ECO:0008006" key="5">
    <source>
        <dbReference type="Google" id="ProtNLM"/>
    </source>
</evidence>
<comment type="similarity">
    <text evidence="1">Belongs to the glycosyl hydrolase 1 family.</text>
</comment>
<dbReference type="PANTHER" id="PTHR10353">
    <property type="entry name" value="GLYCOSYL HYDROLASE"/>
    <property type="match status" value="1"/>
</dbReference>
<protein>
    <recommendedName>
        <fullName evidence="5">Glycoside hydrolase family 1 protein</fullName>
    </recommendedName>
</protein>
<evidence type="ECO:0000256" key="1">
    <source>
        <dbReference type="RuleBase" id="RU003690"/>
    </source>
</evidence>
<dbReference type="OrthoDB" id="65569at2759"/>
<comment type="caution">
    <text evidence="3">The sequence shown here is derived from an EMBL/GenBank/DDBJ whole genome shotgun (WGS) entry which is preliminary data.</text>
</comment>
<keyword evidence="2" id="KW-0732">Signal</keyword>
<evidence type="ECO:0000313" key="3">
    <source>
        <dbReference type="EMBL" id="KAG4421757.1"/>
    </source>
</evidence>
<dbReference type="InterPro" id="IPR017853">
    <property type="entry name" value="GH"/>
</dbReference>
<proteinExistence type="inferred from homology"/>
<evidence type="ECO:0000313" key="4">
    <source>
        <dbReference type="Proteomes" id="UP000664132"/>
    </source>
</evidence>
<dbReference type="Proteomes" id="UP000664132">
    <property type="component" value="Unassembled WGS sequence"/>
</dbReference>
<dbReference type="PROSITE" id="PS00653">
    <property type="entry name" value="GLYCOSYL_HYDROL_F1_2"/>
    <property type="match status" value="1"/>
</dbReference>
<dbReference type="InterPro" id="IPR033132">
    <property type="entry name" value="GH_1_N_CS"/>
</dbReference>
<dbReference type="PRINTS" id="PR00131">
    <property type="entry name" value="GLHYDRLASE1"/>
</dbReference>
<feature type="signal peptide" evidence="2">
    <location>
        <begin position="1"/>
        <end position="22"/>
    </location>
</feature>
<dbReference type="SUPFAM" id="SSF51445">
    <property type="entry name" value="(Trans)glycosidases"/>
    <property type="match status" value="1"/>
</dbReference>
<evidence type="ECO:0000256" key="2">
    <source>
        <dbReference type="SAM" id="SignalP"/>
    </source>
</evidence>
<accession>A0A8H7TM48</accession>
<organism evidence="3 4">
    <name type="scientific">Cadophora malorum</name>
    <dbReference type="NCBI Taxonomy" id="108018"/>
    <lineage>
        <taxon>Eukaryota</taxon>
        <taxon>Fungi</taxon>
        <taxon>Dikarya</taxon>
        <taxon>Ascomycota</taxon>
        <taxon>Pezizomycotina</taxon>
        <taxon>Leotiomycetes</taxon>
        <taxon>Helotiales</taxon>
        <taxon>Ploettnerulaceae</taxon>
        <taxon>Cadophora</taxon>
    </lineage>
</organism>
<dbReference type="AlphaFoldDB" id="A0A8H7TM48"/>
<feature type="chain" id="PRO_5034818057" description="Glycoside hydrolase family 1 protein" evidence="2">
    <location>
        <begin position="23"/>
        <end position="611"/>
    </location>
</feature>
<dbReference type="Gene3D" id="3.20.20.80">
    <property type="entry name" value="Glycosidases"/>
    <property type="match status" value="1"/>
</dbReference>